<comment type="similarity">
    <text evidence="3">Belongs to the UbiA prenyltransferase family.</text>
</comment>
<dbReference type="PANTHER" id="PTHR13929:SF0">
    <property type="entry name" value="UBIA PRENYLTRANSFERASE DOMAIN-CONTAINING PROTEIN 1"/>
    <property type="match status" value="1"/>
</dbReference>
<dbReference type="Pfam" id="PF01040">
    <property type="entry name" value="UbiA"/>
    <property type="match status" value="1"/>
</dbReference>
<keyword evidence="7 11" id="KW-0812">Transmembrane</keyword>
<dbReference type="GO" id="GO:0042371">
    <property type="term" value="P:vitamin K biosynthetic process"/>
    <property type="evidence" value="ECO:0007669"/>
    <property type="project" value="TreeGrafter"/>
</dbReference>
<gene>
    <name evidence="12" type="ORF">CUNI_LOCUS5977</name>
</gene>
<dbReference type="InterPro" id="IPR000537">
    <property type="entry name" value="UbiA_prenyltransferase"/>
</dbReference>
<evidence type="ECO:0000256" key="4">
    <source>
        <dbReference type="ARBA" id="ARBA00022428"/>
    </source>
</evidence>
<keyword evidence="4" id="KW-0474">Menaquinone biosynthesis</keyword>
<feature type="transmembrane region" description="Helical" evidence="11">
    <location>
        <begin position="229"/>
        <end position="248"/>
    </location>
</feature>
<evidence type="ECO:0000256" key="7">
    <source>
        <dbReference type="ARBA" id="ARBA00022692"/>
    </source>
</evidence>
<evidence type="ECO:0008006" key="14">
    <source>
        <dbReference type="Google" id="ProtNLM"/>
    </source>
</evidence>
<sequence>MEARNSSNFHQQSQDVSSNENVQTRIKPKLSDLVTATRPWSFTASLIPVALGVALAYKLEHVFSLSIFLATVVIVVSVHAAGNLINTYVDFNNSVDNKDSDDLTLVNRILLPENVMDLALVFYVTATVGFIVLLFLSSAEIEHLVCLFLCGIVSSYVYTGGLGIKYMALGDILIFLTFGPLTVLFAYLSQTGHLSFVPLICAIPQALNIEAILHSNNARDVDSDQQARIITLAILLGPSLSYWLFFFLLFSPYFIYITVGVFYSKWLLLPLFSAMIVFSLEKDFRHGNLKLMPQKVAQLNLIMGILYVAAVLIA</sequence>
<feature type="transmembrane region" description="Helical" evidence="11">
    <location>
        <begin position="118"/>
        <end position="136"/>
    </location>
</feature>
<accession>A0A8S3YU64</accession>
<proteinExistence type="inferred from homology"/>
<evidence type="ECO:0000256" key="5">
    <source>
        <dbReference type="ARBA" id="ARBA00022602"/>
    </source>
</evidence>
<dbReference type="InterPro" id="IPR026046">
    <property type="entry name" value="UBIAD1"/>
</dbReference>
<dbReference type="OrthoDB" id="203513at2759"/>
<dbReference type="InterPro" id="IPR044878">
    <property type="entry name" value="UbiA_sf"/>
</dbReference>
<dbReference type="Proteomes" id="UP000678393">
    <property type="component" value="Unassembled WGS sequence"/>
</dbReference>
<feature type="transmembrane region" description="Helical" evidence="11">
    <location>
        <begin position="254"/>
        <end position="276"/>
    </location>
</feature>
<dbReference type="PANTHER" id="PTHR13929">
    <property type="entry name" value="1,4-DIHYDROXY-2-NAPHTHOATE OCTAPRENYLTRANSFERASE"/>
    <property type="match status" value="1"/>
</dbReference>
<dbReference type="GO" id="GO:0000139">
    <property type="term" value="C:Golgi membrane"/>
    <property type="evidence" value="ECO:0007669"/>
    <property type="project" value="TreeGrafter"/>
</dbReference>
<keyword evidence="13" id="KW-1185">Reference proteome</keyword>
<evidence type="ECO:0000256" key="11">
    <source>
        <dbReference type="SAM" id="Phobius"/>
    </source>
</evidence>
<dbReference type="PIRSF" id="PIRSF005355">
    <property type="entry name" value="UBIAD1"/>
    <property type="match status" value="1"/>
</dbReference>
<feature type="transmembrane region" description="Helical" evidence="11">
    <location>
        <begin position="62"/>
        <end position="82"/>
    </location>
</feature>
<evidence type="ECO:0000256" key="6">
    <source>
        <dbReference type="ARBA" id="ARBA00022679"/>
    </source>
</evidence>
<feature type="region of interest" description="Disordered" evidence="10">
    <location>
        <begin position="1"/>
        <end position="22"/>
    </location>
</feature>
<evidence type="ECO:0000256" key="10">
    <source>
        <dbReference type="SAM" id="MobiDB-lite"/>
    </source>
</evidence>
<dbReference type="GO" id="GO:0004659">
    <property type="term" value="F:prenyltransferase activity"/>
    <property type="evidence" value="ECO:0007669"/>
    <property type="project" value="UniProtKB-KW"/>
</dbReference>
<dbReference type="GO" id="GO:0005783">
    <property type="term" value="C:endoplasmic reticulum"/>
    <property type="evidence" value="ECO:0007669"/>
    <property type="project" value="TreeGrafter"/>
</dbReference>
<keyword evidence="9 11" id="KW-0472">Membrane</keyword>
<name>A0A8S3YU64_9EUPU</name>
<dbReference type="AlphaFoldDB" id="A0A8S3YU64"/>
<evidence type="ECO:0000313" key="13">
    <source>
        <dbReference type="Proteomes" id="UP000678393"/>
    </source>
</evidence>
<keyword evidence="8 11" id="KW-1133">Transmembrane helix</keyword>
<comment type="pathway">
    <text evidence="2">Quinol/quinone metabolism; menaquinone biosynthesis.</text>
</comment>
<keyword evidence="6" id="KW-0808">Transferase</keyword>
<evidence type="ECO:0000256" key="2">
    <source>
        <dbReference type="ARBA" id="ARBA00004863"/>
    </source>
</evidence>
<protein>
    <recommendedName>
        <fullName evidence="14">UbiA prenyltransferase domain-containing protein 1</fullName>
    </recommendedName>
</protein>
<dbReference type="CDD" id="cd13962">
    <property type="entry name" value="PT_UbiA_UBIAD1"/>
    <property type="match status" value="1"/>
</dbReference>
<organism evidence="12 13">
    <name type="scientific">Candidula unifasciata</name>
    <dbReference type="NCBI Taxonomy" id="100452"/>
    <lineage>
        <taxon>Eukaryota</taxon>
        <taxon>Metazoa</taxon>
        <taxon>Spiralia</taxon>
        <taxon>Lophotrochozoa</taxon>
        <taxon>Mollusca</taxon>
        <taxon>Gastropoda</taxon>
        <taxon>Heterobranchia</taxon>
        <taxon>Euthyneura</taxon>
        <taxon>Panpulmonata</taxon>
        <taxon>Eupulmonata</taxon>
        <taxon>Stylommatophora</taxon>
        <taxon>Helicina</taxon>
        <taxon>Helicoidea</taxon>
        <taxon>Geomitridae</taxon>
        <taxon>Candidula</taxon>
    </lineage>
</organism>
<feature type="transmembrane region" description="Helical" evidence="11">
    <location>
        <begin position="40"/>
        <end position="57"/>
    </location>
</feature>
<reference evidence="12" key="1">
    <citation type="submission" date="2021-04" db="EMBL/GenBank/DDBJ databases">
        <authorList>
            <consortium name="Molecular Ecology Group"/>
        </authorList>
    </citation>
    <scope>NUCLEOTIDE SEQUENCE</scope>
</reference>
<dbReference type="GO" id="GO:0009234">
    <property type="term" value="P:menaquinone biosynthetic process"/>
    <property type="evidence" value="ECO:0007669"/>
    <property type="project" value="UniProtKB-KW"/>
</dbReference>
<keyword evidence="5" id="KW-0637">Prenyltransferase</keyword>
<feature type="transmembrane region" description="Helical" evidence="11">
    <location>
        <begin position="143"/>
        <end position="160"/>
    </location>
</feature>
<evidence type="ECO:0000256" key="3">
    <source>
        <dbReference type="ARBA" id="ARBA00005985"/>
    </source>
</evidence>
<comment type="caution">
    <text evidence="12">The sequence shown here is derived from an EMBL/GenBank/DDBJ whole genome shotgun (WGS) entry which is preliminary data.</text>
</comment>
<dbReference type="Gene3D" id="1.10.357.140">
    <property type="entry name" value="UbiA prenyltransferase"/>
    <property type="match status" value="1"/>
</dbReference>
<comment type="subcellular location">
    <subcellularLocation>
        <location evidence="1">Membrane</location>
        <topology evidence="1">Multi-pass membrane protein</topology>
    </subcellularLocation>
</comment>
<evidence type="ECO:0000256" key="9">
    <source>
        <dbReference type="ARBA" id="ARBA00023136"/>
    </source>
</evidence>
<evidence type="ECO:0000256" key="1">
    <source>
        <dbReference type="ARBA" id="ARBA00004141"/>
    </source>
</evidence>
<dbReference type="EMBL" id="CAJHNH020000891">
    <property type="protein sequence ID" value="CAG5120419.1"/>
    <property type="molecule type" value="Genomic_DNA"/>
</dbReference>
<feature type="transmembrane region" description="Helical" evidence="11">
    <location>
        <begin position="296"/>
        <end position="313"/>
    </location>
</feature>
<evidence type="ECO:0000256" key="8">
    <source>
        <dbReference type="ARBA" id="ARBA00022989"/>
    </source>
</evidence>
<feature type="transmembrane region" description="Helical" evidence="11">
    <location>
        <begin position="166"/>
        <end position="188"/>
    </location>
</feature>
<evidence type="ECO:0000313" key="12">
    <source>
        <dbReference type="EMBL" id="CAG5120419.1"/>
    </source>
</evidence>